<dbReference type="EMBL" id="JARIHO010000088">
    <property type="protein sequence ID" value="KAJ7307672.1"/>
    <property type="molecule type" value="Genomic_DNA"/>
</dbReference>
<comment type="caution">
    <text evidence="1">The sequence shown here is derived from an EMBL/GenBank/DDBJ whole genome shotgun (WGS) entry which is preliminary data.</text>
</comment>
<name>A0AAD7EB55_9AGAR</name>
<evidence type="ECO:0000313" key="2">
    <source>
        <dbReference type="Proteomes" id="UP001218218"/>
    </source>
</evidence>
<evidence type="ECO:0000313" key="1">
    <source>
        <dbReference type="EMBL" id="KAJ7307672.1"/>
    </source>
</evidence>
<accession>A0AAD7EB55</accession>
<proteinExistence type="predicted"/>
<gene>
    <name evidence="1" type="ORF">DFH08DRAFT_975493</name>
</gene>
<sequence>MINYYVPSTYRYTVYATSMYSNNMWVENQALEVQMWMQQGEDCKLAMSTVDYAQNYWDEFEEEYPEYIKAVLLADLDK</sequence>
<dbReference type="AlphaFoldDB" id="A0AAD7EB55"/>
<dbReference type="Proteomes" id="UP001218218">
    <property type="component" value="Unassembled WGS sequence"/>
</dbReference>
<organism evidence="1 2">
    <name type="scientific">Mycena albidolilacea</name>
    <dbReference type="NCBI Taxonomy" id="1033008"/>
    <lineage>
        <taxon>Eukaryota</taxon>
        <taxon>Fungi</taxon>
        <taxon>Dikarya</taxon>
        <taxon>Basidiomycota</taxon>
        <taxon>Agaricomycotina</taxon>
        <taxon>Agaricomycetes</taxon>
        <taxon>Agaricomycetidae</taxon>
        <taxon>Agaricales</taxon>
        <taxon>Marasmiineae</taxon>
        <taxon>Mycenaceae</taxon>
        <taxon>Mycena</taxon>
    </lineage>
</organism>
<keyword evidence="2" id="KW-1185">Reference proteome</keyword>
<protein>
    <submittedName>
        <fullName evidence="1">Uncharacterized protein</fullName>
    </submittedName>
</protein>
<reference evidence="1" key="1">
    <citation type="submission" date="2023-03" db="EMBL/GenBank/DDBJ databases">
        <title>Massive genome expansion in bonnet fungi (Mycena s.s.) driven by repeated elements and novel gene families across ecological guilds.</title>
        <authorList>
            <consortium name="Lawrence Berkeley National Laboratory"/>
            <person name="Harder C.B."/>
            <person name="Miyauchi S."/>
            <person name="Viragh M."/>
            <person name="Kuo A."/>
            <person name="Thoen E."/>
            <person name="Andreopoulos B."/>
            <person name="Lu D."/>
            <person name="Skrede I."/>
            <person name="Drula E."/>
            <person name="Henrissat B."/>
            <person name="Morin E."/>
            <person name="Kohler A."/>
            <person name="Barry K."/>
            <person name="LaButti K."/>
            <person name="Morin E."/>
            <person name="Salamov A."/>
            <person name="Lipzen A."/>
            <person name="Mereny Z."/>
            <person name="Hegedus B."/>
            <person name="Baldrian P."/>
            <person name="Stursova M."/>
            <person name="Weitz H."/>
            <person name="Taylor A."/>
            <person name="Grigoriev I.V."/>
            <person name="Nagy L.G."/>
            <person name="Martin F."/>
            <person name="Kauserud H."/>
        </authorList>
    </citation>
    <scope>NUCLEOTIDE SEQUENCE</scope>
    <source>
        <strain evidence="1">CBHHK002</strain>
    </source>
</reference>